<dbReference type="Gene3D" id="3.40.50.12780">
    <property type="entry name" value="N-terminal domain of ligase-like"/>
    <property type="match status" value="1"/>
</dbReference>
<evidence type="ECO:0000313" key="2">
    <source>
        <dbReference type="Proteomes" id="UP000028013"/>
    </source>
</evidence>
<dbReference type="EMBL" id="JNHN01000170">
    <property type="protein sequence ID" value="KDS51405.1"/>
    <property type="molecule type" value="Genomic_DNA"/>
</dbReference>
<dbReference type="InterPro" id="IPR053158">
    <property type="entry name" value="CapK_Type1_Caps_Biosynth"/>
</dbReference>
<dbReference type="InterPro" id="IPR042099">
    <property type="entry name" value="ANL_N_sf"/>
</dbReference>
<dbReference type="Proteomes" id="UP000028013">
    <property type="component" value="Unassembled WGS sequence"/>
</dbReference>
<dbReference type="AlphaFoldDB" id="A0A078S0P2"/>
<reference evidence="1 2" key="1">
    <citation type="submission" date="2014-04" db="EMBL/GenBank/DDBJ databases">
        <authorList>
            <person name="Sears C."/>
            <person name="Carroll K."/>
            <person name="Sack B.R."/>
            <person name="Qadri F."/>
            <person name="Myers L.L."/>
            <person name="Chung G.-T."/>
            <person name="Escheverria P."/>
            <person name="Fraser C.M."/>
            <person name="Sadzewicz L."/>
            <person name="Shefchek K.A."/>
            <person name="Tallon L."/>
            <person name="Das S.P."/>
            <person name="Daugherty S."/>
            <person name="Mongodin E.F."/>
        </authorList>
    </citation>
    <scope>NUCLEOTIDE SEQUENCE [LARGE SCALE GENOMIC DNA]</scope>
    <source>
        <strain evidence="1 2">3978 T3 ii</strain>
    </source>
</reference>
<dbReference type="SUPFAM" id="SSF56801">
    <property type="entry name" value="Acetyl-CoA synthetase-like"/>
    <property type="match status" value="1"/>
</dbReference>
<comment type="caution">
    <text evidence="1">The sequence shown here is derived from an EMBL/GenBank/DDBJ whole genome shotgun (WGS) entry which is preliminary data.</text>
</comment>
<organism evidence="1 2">
    <name type="scientific">Bacteroides uniformis str. 3978 T3 ii</name>
    <dbReference type="NCBI Taxonomy" id="1339349"/>
    <lineage>
        <taxon>Bacteria</taxon>
        <taxon>Pseudomonadati</taxon>
        <taxon>Bacteroidota</taxon>
        <taxon>Bacteroidia</taxon>
        <taxon>Bacteroidales</taxon>
        <taxon>Bacteroidaceae</taxon>
        <taxon>Bacteroides</taxon>
    </lineage>
</organism>
<dbReference type="RefSeq" id="WP_005837661.1">
    <property type="nucleotide sequence ID" value="NZ_JNHN01000170.1"/>
</dbReference>
<gene>
    <name evidence="1" type="ORF">M094_0717</name>
</gene>
<protein>
    <recommendedName>
        <fullName evidence="3">Phenylacetate--CoA ligase family protein</fullName>
    </recommendedName>
</protein>
<evidence type="ECO:0000313" key="1">
    <source>
        <dbReference type="EMBL" id="KDS51405.1"/>
    </source>
</evidence>
<evidence type="ECO:0008006" key="3">
    <source>
        <dbReference type="Google" id="ProtNLM"/>
    </source>
</evidence>
<dbReference type="PANTHER" id="PTHR36932">
    <property type="entry name" value="CAPSULAR POLYSACCHARIDE BIOSYNTHESIS PROTEIN"/>
    <property type="match status" value="1"/>
</dbReference>
<proteinExistence type="predicted"/>
<dbReference type="PATRIC" id="fig|1339349.3.peg.1964"/>
<name>A0A078S0P2_BACUN</name>
<dbReference type="PANTHER" id="PTHR36932:SF1">
    <property type="entry name" value="CAPSULAR POLYSACCHARIDE BIOSYNTHESIS PROTEIN"/>
    <property type="match status" value="1"/>
</dbReference>
<accession>A0A078S0P2</accession>
<sequence>MIEKIRESIKDIEFYNSINDLFINNSLNKLVIIDKSMIMKSFPNKWMSNKIKEAFMCENYESTYTSGSTSERMQIVRPKDWWKGEYKRTANYNKYLMQKEINNWKKAILTTAICSNMACYLETPSYEERIIHNTLFLNIHPDPNTWKKTDIERICYEIELFKPLYIDVDPIYLSILLNKISDYGINFQYTPQAISLSYEYCTKNIRKFIESHIKCPIFNLYGSTEIGYILCECECGQMHLCDDLIQVELIPFKNRTDLFSLIVTSLRNPFMPFVNYKTGDIVKATSSNNKCECGLRTPTNIQWVMGREKDIITFGETVMTYGDLDEIVYSLSNNLIFVYQLLLEEKNGNLIFRYTTFNKKDIPQIHRRDFKAKINEYFGTNISVNFIFEQSIRPEISGKFAIIKTI</sequence>